<evidence type="ECO:0000256" key="1">
    <source>
        <dbReference type="SAM" id="MobiDB-lite"/>
    </source>
</evidence>
<proteinExistence type="predicted"/>
<protein>
    <submittedName>
        <fullName evidence="2">Uncharacterized protein</fullName>
    </submittedName>
</protein>
<feature type="compositionally biased region" description="Polar residues" evidence="1">
    <location>
        <begin position="1"/>
        <end position="10"/>
    </location>
</feature>
<dbReference type="Proteomes" id="UP000290288">
    <property type="component" value="Unassembled WGS sequence"/>
</dbReference>
<feature type="compositionally biased region" description="Polar residues" evidence="1">
    <location>
        <begin position="79"/>
        <end position="94"/>
    </location>
</feature>
<evidence type="ECO:0000313" key="3">
    <source>
        <dbReference type="Proteomes" id="UP000290288"/>
    </source>
</evidence>
<dbReference type="AlphaFoldDB" id="A0A4V1Q1G3"/>
<reference evidence="2 3" key="1">
    <citation type="submission" date="2019-01" db="EMBL/GenBank/DDBJ databases">
        <title>Draft genome sequence of Psathyrella aberdarensis IHI B618.</title>
        <authorList>
            <person name="Buettner E."/>
            <person name="Kellner H."/>
        </authorList>
    </citation>
    <scope>NUCLEOTIDE SEQUENCE [LARGE SCALE GENOMIC DNA]</scope>
    <source>
        <strain evidence="2 3">IHI B618</strain>
    </source>
</reference>
<feature type="region of interest" description="Disordered" evidence="1">
    <location>
        <begin position="1"/>
        <end position="104"/>
    </location>
</feature>
<keyword evidence="3" id="KW-1185">Reference proteome</keyword>
<evidence type="ECO:0000313" key="2">
    <source>
        <dbReference type="EMBL" id="RXW11488.1"/>
    </source>
</evidence>
<sequence>MPLNTRQSAKPQGEPSLSGDNLPLTNLSGDKETVITPTNSQIIIPPVIVPPHSPTNSDFSPSDSGSSSDSGSDSDDCPVQTTPMGNSSTATITVSGHGKRPSVSDGDLTPAILLEFVQYCRCYFDKKDIPEEKRVTRPVLFCFKDVHISTYVSTNQSVLGALPFGNFLKRIRNNFLPHDWANNL</sequence>
<organism evidence="2 3">
    <name type="scientific">Candolleomyces aberdarensis</name>
    <dbReference type="NCBI Taxonomy" id="2316362"/>
    <lineage>
        <taxon>Eukaryota</taxon>
        <taxon>Fungi</taxon>
        <taxon>Dikarya</taxon>
        <taxon>Basidiomycota</taxon>
        <taxon>Agaricomycotina</taxon>
        <taxon>Agaricomycetes</taxon>
        <taxon>Agaricomycetidae</taxon>
        <taxon>Agaricales</taxon>
        <taxon>Agaricineae</taxon>
        <taxon>Psathyrellaceae</taxon>
        <taxon>Candolleomyces</taxon>
    </lineage>
</organism>
<comment type="caution">
    <text evidence="2">The sequence shown here is derived from an EMBL/GenBank/DDBJ whole genome shotgun (WGS) entry which is preliminary data.</text>
</comment>
<accession>A0A4V1Q1G3</accession>
<dbReference type="EMBL" id="SDEE01001856">
    <property type="protein sequence ID" value="RXW11488.1"/>
    <property type="molecule type" value="Genomic_DNA"/>
</dbReference>
<name>A0A4V1Q1G3_9AGAR</name>
<dbReference type="OrthoDB" id="2369050at2759"/>
<feature type="compositionally biased region" description="Low complexity" evidence="1">
    <location>
        <begin position="57"/>
        <end position="71"/>
    </location>
</feature>
<gene>
    <name evidence="2" type="ORF">EST38_g14367</name>
</gene>